<dbReference type="PANTHER" id="PTHR42877">
    <property type="entry name" value="L-ORNITHINE N(5)-MONOOXYGENASE-RELATED"/>
    <property type="match status" value="1"/>
</dbReference>
<reference evidence="3 4" key="1">
    <citation type="submission" date="2023-01" db="EMBL/GenBank/DDBJ databases">
        <title>Analysis of 21 Apiospora genomes using comparative genomics revels a genus with tremendous synthesis potential of carbohydrate active enzymes and secondary metabolites.</title>
        <authorList>
            <person name="Sorensen T."/>
        </authorList>
    </citation>
    <scope>NUCLEOTIDE SEQUENCE [LARGE SCALE GENOMIC DNA]</scope>
    <source>
        <strain evidence="3 4">CBS 20057</strain>
    </source>
</reference>
<protein>
    <submittedName>
        <fullName evidence="3">Dimethylaniline monooxygenase</fullName>
    </submittedName>
</protein>
<dbReference type="InterPro" id="IPR036188">
    <property type="entry name" value="FAD/NAD-bd_sf"/>
</dbReference>
<dbReference type="Pfam" id="PF13450">
    <property type="entry name" value="NAD_binding_8"/>
    <property type="match status" value="1"/>
</dbReference>
<dbReference type="Gene3D" id="3.50.50.60">
    <property type="entry name" value="FAD/NAD(P)-binding domain"/>
    <property type="match status" value="2"/>
</dbReference>
<dbReference type="GO" id="GO:0004497">
    <property type="term" value="F:monooxygenase activity"/>
    <property type="evidence" value="ECO:0007669"/>
    <property type="project" value="UniProtKB-KW"/>
</dbReference>
<accession>A0ABR1SET7</accession>
<dbReference type="InterPro" id="IPR051209">
    <property type="entry name" value="FAD-bind_Monooxygenase_sf"/>
</dbReference>
<keyword evidence="3" id="KW-0503">Monooxygenase</keyword>
<dbReference type="Proteomes" id="UP001396898">
    <property type="component" value="Unassembled WGS sequence"/>
</dbReference>
<gene>
    <name evidence="3" type="ORF">PG991_002233</name>
</gene>
<evidence type="ECO:0000256" key="1">
    <source>
        <dbReference type="ARBA" id="ARBA00010139"/>
    </source>
</evidence>
<feature type="region of interest" description="Disordered" evidence="2">
    <location>
        <begin position="1"/>
        <end position="27"/>
    </location>
</feature>
<comment type="caution">
    <text evidence="3">The sequence shown here is derived from an EMBL/GenBank/DDBJ whole genome shotgun (WGS) entry which is preliminary data.</text>
</comment>
<keyword evidence="4" id="KW-1185">Reference proteome</keyword>
<evidence type="ECO:0000313" key="3">
    <source>
        <dbReference type="EMBL" id="KAK8032835.1"/>
    </source>
</evidence>
<dbReference type="EMBL" id="JAQQWI010000006">
    <property type="protein sequence ID" value="KAK8032835.1"/>
    <property type="molecule type" value="Genomic_DNA"/>
</dbReference>
<proteinExistence type="inferred from homology"/>
<dbReference type="SUPFAM" id="SSF51905">
    <property type="entry name" value="FAD/NAD(P)-binding domain"/>
    <property type="match status" value="3"/>
</dbReference>
<name>A0ABR1SET7_9PEZI</name>
<evidence type="ECO:0000256" key="2">
    <source>
        <dbReference type="SAM" id="MobiDB-lite"/>
    </source>
</evidence>
<keyword evidence="3" id="KW-0560">Oxidoreductase</keyword>
<dbReference type="PANTHER" id="PTHR42877:SF12">
    <property type="entry name" value="MONOOXYGENASE"/>
    <property type="match status" value="1"/>
</dbReference>
<feature type="compositionally biased region" description="Low complexity" evidence="2">
    <location>
        <begin position="14"/>
        <end position="24"/>
    </location>
</feature>
<comment type="similarity">
    <text evidence="1">Belongs to the FAD-binding monooxygenase family.</text>
</comment>
<evidence type="ECO:0000313" key="4">
    <source>
        <dbReference type="Proteomes" id="UP001396898"/>
    </source>
</evidence>
<organism evidence="3 4">
    <name type="scientific">Apiospora marii</name>
    <dbReference type="NCBI Taxonomy" id="335849"/>
    <lineage>
        <taxon>Eukaryota</taxon>
        <taxon>Fungi</taxon>
        <taxon>Dikarya</taxon>
        <taxon>Ascomycota</taxon>
        <taxon>Pezizomycotina</taxon>
        <taxon>Sordariomycetes</taxon>
        <taxon>Xylariomycetidae</taxon>
        <taxon>Amphisphaeriales</taxon>
        <taxon>Apiosporaceae</taxon>
        <taxon>Apiospora</taxon>
    </lineage>
</organism>
<sequence>MSTMLSNPSLDYKSPTMSPTMTSSQVLESPPLQYPQPTMTRHRVSHQANGASNGATSHTARAPYTVVEKPIGSTKHVRIVGIGAGASGLNLIRTLRKQLTDYELVIYEKNHDVGGTWLENRYPGCRCDVPSHNYQFSWRPNPEWSNFFAPAEEIRQYLCRICDEENMRESIKTQHRVSGAWWDEARGLWDLSILNLTTGEEFRDEANFIIDGSGILNNWKWPDIEGLQTFQGQLIHTASWPKDFDHAGKTVAVIGNGSSGVQLVPTIQPEWSLDALILMPCATIEVKKLYHCVRTPTWIIPPRIMTMKVLGGPVMKTVLGEVEMDDKENFSQAQIEKFKSQPELYKRFVKTVEKDINGTKDHHLLFGITCGILTQQLQVLNGGKMQAFSTEKVVQYMTACLGGDKQLCETLIPKFPLGTRRITPAPGYLESLRAPNVELLHNSISRIVPEGIQLHTGEVVKVDAIICATGFDNSFCPRFPVVGRSGNMQDRLRTETPKAYMSCALPGVPNYFTFLGPNGPIGHGSVFTLSEHIAKYMTKIIMKCQKEGIKAIVPSDAAVDDYNQHIAAFMPRTAWQSSGRSWFKNGQEDGPVTALHPGSRLHFFHMLEQVRGEDWDYVYDSPSQNRFAYLGNGFSTKELDPEFDSTWYLNDPDQL</sequence>